<gene>
    <name evidence="2" type="ORF">ACFOW7_21810</name>
</gene>
<dbReference type="InterPro" id="IPR010982">
    <property type="entry name" value="Lambda_DNA-bd_dom_sf"/>
</dbReference>
<dbReference type="Pfam" id="PF13560">
    <property type="entry name" value="HTH_31"/>
    <property type="match status" value="1"/>
</dbReference>
<feature type="domain" description="HTH cro/C1-type" evidence="1">
    <location>
        <begin position="20"/>
        <end position="74"/>
    </location>
</feature>
<name>A0ABV8MXE8_9NEIS</name>
<evidence type="ECO:0000313" key="3">
    <source>
        <dbReference type="Proteomes" id="UP001595791"/>
    </source>
</evidence>
<evidence type="ECO:0000259" key="1">
    <source>
        <dbReference type="PROSITE" id="PS50943"/>
    </source>
</evidence>
<dbReference type="EMBL" id="JBHSBU010000004">
    <property type="protein sequence ID" value="MFC4161976.1"/>
    <property type="molecule type" value="Genomic_DNA"/>
</dbReference>
<proteinExistence type="predicted"/>
<organism evidence="2 3">
    <name type="scientific">Chitinimonas lacunae</name>
    <dbReference type="NCBI Taxonomy" id="1963018"/>
    <lineage>
        <taxon>Bacteria</taxon>
        <taxon>Pseudomonadati</taxon>
        <taxon>Pseudomonadota</taxon>
        <taxon>Betaproteobacteria</taxon>
        <taxon>Neisseriales</taxon>
        <taxon>Chitinibacteraceae</taxon>
        <taxon>Chitinimonas</taxon>
    </lineage>
</organism>
<dbReference type="RefSeq" id="WP_378168697.1">
    <property type="nucleotide sequence ID" value="NZ_JBHSBU010000004.1"/>
</dbReference>
<protein>
    <submittedName>
        <fullName evidence="2">Helix-turn-helix transcriptional regulator</fullName>
    </submittedName>
</protein>
<dbReference type="InterPro" id="IPR001387">
    <property type="entry name" value="Cro/C1-type_HTH"/>
</dbReference>
<comment type="caution">
    <text evidence="2">The sequence shown here is derived from an EMBL/GenBank/DDBJ whole genome shotgun (WGS) entry which is preliminary data.</text>
</comment>
<evidence type="ECO:0000313" key="2">
    <source>
        <dbReference type="EMBL" id="MFC4161976.1"/>
    </source>
</evidence>
<dbReference type="SUPFAM" id="SSF47413">
    <property type="entry name" value="lambda repressor-like DNA-binding domains"/>
    <property type="match status" value="1"/>
</dbReference>
<dbReference type="Gene3D" id="1.10.260.40">
    <property type="entry name" value="lambda repressor-like DNA-binding domains"/>
    <property type="match status" value="1"/>
</dbReference>
<dbReference type="PROSITE" id="PS50943">
    <property type="entry name" value="HTH_CROC1"/>
    <property type="match status" value="1"/>
</dbReference>
<keyword evidence="3" id="KW-1185">Reference proteome</keyword>
<dbReference type="Proteomes" id="UP001595791">
    <property type="component" value="Unassembled WGS sequence"/>
</dbReference>
<dbReference type="SMART" id="SM00530">
    <property type="entry name" value="HTH_XRE"/>
    <property type="match status" value="1"/>
</dbReference>
<reference evidence="3" key="1">
    <citation type="journal article" date="2019" name="Int. J. Syst. Evol. Microbiol.">
        <title>The Global Catalogue of Microorganisms (GCM) 10K type strain sequencing project: providing services to taxonomists for standard genome sequencing and annotation.</title>
        <authorList>
            <consortium name="The Broad Institute Genomics Platform"/>
            <consortium name="The Broad Institute Genome Sequencing Center for Infectious Disease"/>
            <person name="Wu L."/>
            <person name="Ma J."/>
        </authorList>
    </citation>
    <scope>NUCLEOTIDE SEQUENCE [LARGE SCALE GENOMIC DNA]</scope>
    <source>
        <strain evidence="3">LMG 29894</strain>
    </source>
</reference>
<dbReference type="CDD" id="cd00093">
    <property type="entry name" value="HTH_XRE"/>
    <property type="match status" value="1"/>
</dbReference>
<sequence length="137" mass="15120">MTETTKPARASQLTPFGKVLRKLRIDHNERLADMAKRLGISGAYLSFIETGNKPVPESWPALIAEHYELSSSALEELHRAVARSEYTIKLTPEATPLQRAAAEVLVRRWNMIDDNGAGSLLELLDDIAPDTPEGEPA</sequence>
<accession>A0ABV8MXE8</accession>